<dbReference type="Proteomes" id="UP001367508">
    <property type="component" value="Unassembled WGS sequence"/>
</dbReference>
<dbReference type="AlphaFoldDB" id="A0AAN9KUK8"/>
<dbReference type="EMBL" id="JAYMYQ010000006">
    <property type="protein sequence ID" value="KAK7323261.1"/>
    <property type="molecule type" value="Genomic_DNA"/>
</dbReference>
<proteinExistence type="predicted"/>
<accession>A0AAN9KUK8</accession>
<protein>
    <submittedName>
        <fullName evidence="1">Uncharacterized protein</fullName>
    </submittedName>
</protein>
<keyword evidence="2" id="KW-1185">Reference proteome</keyword>
<name>A0AAN9KUK8_CANGL</name>
<organism evidence="1 2">
    <name type="scientific">Canavalia gladiata</name>
    <name type="common">Sword bean</name>
    <name type="synonym">Dolichos gladiatus</name>
    <dbReference type="NCBI Taxonomy" id="3824"/>
    <lineage>
        <taxon>Eukaryota</taxon>
        <taxon>Viridiplantae</taxon>
        <taxon>Streptophyta</taxon>
        <taxon>Embryophyta</taxon>
        <taxon>Tracheophyta</taxon>
        <taxon>Spermatophyta</taxon>
        <taxon>Magnoliopsida</taxon>
        <taxon>eudicotyledons</taxon>
        <taxon>Gunneridae</taxon>
        <taxon>Pentapetalae</taxon>
        <taxon>rosids</taxon>
        <taxon>fabids</taxon>
        <taxon>Fabales</taxon>
        <taxon>Fabaceae</taxon>
        <taxon>Papilionoideae</taxon>
        <taxon>50 kb inversion clade</taxon>
        <taxon>NPAAA clade</taxon>
        <taxon>indigoferoid/millettioid clade</taxon>
        <taxon>Phaseoleae</taxon>
        <taxon>Canavalia</taxon>
    </lineage>
</organism>
<comment type="caution">
    <text evidence="1">The sequence shown here is derived from an EMBL/GenBank/DDBJ whole genome shotgun (WGS) entry which is preliminary data.</text>
</comment>
<sequence length="153" mass="17265">MQGQGQVGTHIRPGLFRQSRRSCGFTSRASSPTLSHIFPPTLKSCKILALHVLANVRSRPILNKILPWTIAYHGQGLDHATISWPKPLWRHASASWELHGAATVDNLHVFSNSSILVNNFPFDMRNSCQCQLERWLLIYELIAQSQNDEFCSS</sequence>
<gene>
    <name evidence="1" type="ORF">VNO77_26726</name>
</gene>
<evidence type="ECO:0000313" key="1">
    <source>
        <dbReference type="EMBL" id="KAK7323261.1"/>
    </source>
</evidence>
<evidence type="ECO:0000313" key="2">
    <source>
        <dbReference type="Proteomes" id="UP001367508"/>
    </source>
</evidence>
<reference evidence="1 2" key="1">
    <citation type="submission" date="2024-01" db="EMBL/GenBank/DDBJ databases">
        <title>The genomes of 5 underutilized Papilionoideae crops provide insights into root nodulation and disease resistanc.</title>
        <authorList>
            <person name="Jiang F."/>
        </authorList>
    </citation>
    <scope>NUCLEOTIDE SEQUENCE [LARGE SCALE GENOMIC DNA]</scope>
    <source>
        <strain evidence="1">LVBAO_FW01</strain>
        <tissue evidence="1">Leaves</tissue>
    </source>
</reference>